<dbReference type="SUPFAM" id="SSF109854">
    <property type="entry name" value="DinB/YfiT-like putative metalloenzymes"/>
    <property type="match status" value="1"/>
</dbReference>
<dbReference type="NCBIfam" id="TIGR03083">
    <property type="entry name" value="maleylpyruvate isomerase family mycothiol-dependent enzyme"/>
    <property type="match status" value="1"/>
</dbReference>
<organism evidence="2 3">
    <name type="scientific">Saccharopolyspora taberi</name>
    <dbReference type="NCBI Taxonomy" id="60895"/>
    <lineage>
        <taxon>Bacteria</taxon>
        <taxon>Bacillati</taxon>
        <taxon>Actinomycetota</taxon>
        <taxon>Actinomycetes</taxon>
        <taxon>Pseudonocardiales</taxon>
        <taxon>Pseudonocardiaceae</taxon>
        <taxon>Saccharopolyspora</taxon>
    </lineage>
</organism>
<gene>
    <name evidence="2" type="ORF">GCM10010470_62710</name>
</gene>
<dbReference type="Pfam" id="PF11716">
    <property type="entry name" value="MDMPI_N"/>
    <property type="match status" value="1"/>
</dbReference>
<dbReference type="InterPro" id="IPR024344">
    <property type="entry name" value="MDMPI_metal-binding"/>
</dbReference>
<name>A0ABN3VM38_9PSEU</name>
<dbReference type="PANTHER" id="PTHR40758:SF1">
    <property type="entry name" value="CONSERVED PROTEIN"/>
    <property type="match status" value="1"/>
</dbReference>
<evidence type="ECO:0000313" key="3">
    <source>
        <dbReference type="Proteomes" id="UP001500979"/>
    </source>
</evidence>
<dbReference type="PANTHER" id="PTHR40758">
    <property type="entry name" value="CONSERVED PROTEIN"/>
    <property type="match status" value="1"/>
</dbReference>
<keyword evidence="3" id="KW-1185">Reference proteome</keyword>
<proteinExistence type="predicted"/>
<feature type="domain" description="Mycothiol-dependent maleylpyruvate isomerase metal-binding" evidence="1">
    <location>
        <begin position="8"/>
        <end position="127"/>
    </location>
</feature>
<keyword evidence="2" id="KW-0413">Isomerase</keyword>
<evidence type="ECO:0000313" key="2">
    <source>
        <dbReference type="EMBL" id="GAA2818844.1"/>
    </source>
</evidence>
<protein>
    <submittedName>
        <fullName evidence="2">Maleylpyruvate isomerase family mycothiol-dependent enzyme</fullName>
    </submittedName>
</protein>
<dbReference type="RefSeq" id="WP_344685952.1">
    <property type="nucleotide sequence ID" value="NZ_BAAAUX010000035.1"/>
</dbReference>
<evidence type="ECO:0000259" key="1">
    <source>
        <dbReference type="Pfam" id="PF11716"/>
    </source>
</evidence>
<accession>A0ABN3VM38</accession>
<dbReference type="GO" id="GO:0016853">
    <property type="term" value="F:isomerase activity"/>
    <property type="evidence" value="ECO:0007669"/>
    <property type="project" value="UniProtKB-KW"/>
</dbReference>
<dbReference type="Proteomes" id="UP001500979">
    <property type="component" value="Unassembled WGS sequence"/>
</dbReference>
<dbReference type="EMBL" id="BAAAUX010000035">
    <property type="protein sequence ID" value="GAA2818844.1"/>
    <property type="molecule type" value="Genomic_DNA"/>
</dbReference>
<comment type="caution">
    <text evidence="2">The sequence shown here is derived from an EMBL/GenBank/DDBJ whole genome shotgun (WGS) entry which is preliminary data.</text>
</comment>
<dbReference type="InterPro" id="IPR034660">
    <property type="entry name" value="DinB/YfiT-like"/>
</dbReference>
<reference evidence="2 3" key="1">
    <citation type="journal article" date="2019" name="Int. J. Syst. Evol. Microbiol.">
        <title>The Global Catalogue of Microorganisms (GCM) 10K type strain sequencing project: providing services to taxonomists for standard genome sequencing and annotation.</title>
        <authorList>
            <consortium name="The Broad Institute Genomics Platform"/>
            <consortium name="The Broad Institute Genome Sequencing Center for Infectious Disease"/>
            <person name="Wu L."/>
            <person name="Ma J."/>
        </authorList>
    </citation>
    <scope>NUCLEOTIDE SEQUENCE [LARGE SCALE GENOMIC DNA]</scope>
    <source>
        <strain evidence="2 3">JCM 9383</strain>
    </source>
</reference>
<dbReference type="InterPro" id="IPR017517">
    <property type="entry name" value="Maleyloyr_isom"/>
</dbReference>
<sequence>MSAFLRDAFAEQAAALRAAAVHAGPGVPVPTCEGWDVGKLVRHVARVYSMVDLSLDLEPDAERPAPAPVSEDFDEALAAFDRNLAVVAEKLSTMDPDRRVWSFFPGGTPVSWTRRMAHETAIHRLDAEHATGEHVRELLFDPRLAADGIDEMLALLLPLSDWSGSQHEGRVLYHAADAGRAWLVTYRPGKPPEVSAPHDAALGEYEVDATVAGTADAVYRKAWGRPSNAVVTGDPALAGIAAGR</sequence>